<evidence type="ECO:0000256" key="2">
    <source>
        <dbReference type="ARBA" id="ARBA00023163"/>
    </source>
</evidence>
<feature type="domain" description="DmsR-like N-terminal" evidence="4">
    <location>
        <begin position="1"/>
        <end position="137"/>
    </location>
</feature>
<evidence type="ECO:0000259" key="4">
    <source>
        <dbReference type="Pfam" id="PF24277"/>
    </source>
</evidence>
<evidence type="ECO:0000313" key="7">
    <source>
        <dbReference type="Proteomes" id="UP000296216"/>
    </source>
</evidence>
<dbReference type="AlphaFoldDB" id="A0A4D6GY72"/>
<dbReference type="Pfam" id="PF24277">
    <property type="entry name" value="DmsR_N"/>
    <property type="match status" value="1"/>
</dbReference>
<evidence type="ECO:0000313" key="5">
    <source>
        <dbReference type="EMBL" id="QCC45247.1"/>
    </source>
</evidence>
<dbReference type="RefSeq" id="WP_010903087.1">
    <property type="nucleotide sequence ID" value="NZ_VRYN01000001.1"/>
</dbReference>
<dbReference type="Proteomes" id="UP000296216">
    <property type="component" value="Chromosome"/>
</dbReference>
<dbReference type="EMBL" id="VRYN01000001">
    <property type="protein sequence ID" value="TYO81516.1"/>
    <property type="molecule type" value="Genomic_DNA"/>
</dbReference>
<dbReference type="PANTHER" id="PTHR34236:SF1">
    <property type="entry name" value="DIMETHYL SULFOXIDE REDUCTASE TRANSCRIPTIONAL ACTIVATOR"/>
    <property type="match status" value="1"/>
</dbReference>
<organism evidence="5 7">
    <name type="scientific">Halobacterium salinarum (strain ATCC 33171 / DSM 3754 / JCM 8978 / NBRC 102687 / NCIMB 764 / 91-R6)</name>
    <dbReference type="NCBI Taxonomy" id="2597657"/>
    <lineage>
        <taxon>Archaea</taxon>
        <taxon>Methanobacteriati</taxon>
        <taxon>Methanobacteriota</taxon>
        <taxon>Stenosarchaea group</taxon>
        <taxon>Halobacteria</taxon>
        <taxon>Halobacteriales</taxon>
        <taxon>Halobacteriaceae</taxon>
        <taxon>Halobacterium</taxon>
    </lineage>
</organism>
<accession>A0A4D6GY72</accession>
<reference evidence="6 8" key="2">
    <citation type="submission" date="2019-07" db="EMBL/GenBank/DDBJ databases">
        <title>Genomic Encyclopedia of Archaeal and Bacterial Type Strains, Phase II (KMG-II): from individual species to whole genera.</title>
        <authorList>
            <person name="Goeker M."/>
        </authorList>
    </citation>
    <scope>NUCLEOTIDE SEQUENCE [LARGE SCALE GENOMIC DNA]</scope>
    <source>
        <strain evidence="6 8">DSM 3754</strain>
    </source>
</reference>
<gene>
    <name evidence="5" type="primary">boa2</name>
    <name evidence="6" type="ORF">APQ99_00019</name>
    <name evidence="5" type="ORF">HBSAL_07985</name>
</gene>
<reference evidence="5 7" key="1">
    <citation type="journal article" date="2019" name="Microbiol. Resour. Announc.">
        <title>The Genome Sequence of the Halobacterium salinarum Type Strain Is Closely Related to That of Laboratory Strains NRC-1 and R1.</title>
        <authorList>
            <person name="Pfeiffer F."/>
            <person name="Marchfelder A."/>
            <person name="Habermann B."/>
            <person name="Dyall-Smith M.L."/>
        </authorList>
    </citation>
    <scope>NUCLEOTIDE SEQUENCE [LARGE SCALE GENOMIC DNA]</scope>
    <source>
        <strain evidence="5">91-R6</strain>
        <strain evidence="7">ATCC 33171 / DSM 3754 / JCM 8978 / NBRC 102687 / NCIMB 764 / 91-R6</strain>
    </source>
</reference>
<evidence type="ECO:0000256" key="1">
    <source>
        <dbReference type="ARBA" id="ARBA00023015"/>
    </source>
</evidence>
<proteinExistence type="predicted"/>
<evidence type="ECO:0000313" key="6">
    <source>
        <dbReference type="EMBL" id="TYO81516.1"/>
    </source>
</evidence>
<dbReference type="InterPro" id="IPR036388">
    <property type="entry name" value="WH-like_DNA-bd_sf"/>
</dbReference>
<dbReference type="InterPro" id="IPR056433">
    <property type="entry name" value="DmsR-like_N"/>
</dbReference>
<dbReference type="PANTHER" id="PTHR34236">
    <property type="entry name" value="DIMETHYL SULFOXIDE REDUCTASE TRANSCRIPTIONAL ACTIVATOR"/>
    <property type="match status" value="1"/>
</dbReference>
<reference evidence="5" key="3">
    <citation type="journal article" name="MicrobiologyOpen">
        <title>Whole-genome comparison between the type strain of Halobacterium salinarum (DSM 3754(T)) and the laboratory strains R1 and NRC-1.</title>
        <authorList>
            <person name="Pfeiffer F."/>
            <person name="Losensky G."/>
            <person name="Marchfelder A."/>
            <person name="Habermann B."/>
            <person name="Dyall-Smith M."/>
        </authorList>
    </citation>
    <scope>NUCLEOTIDE SEQUENCE</scope>
    <source>
        <strain evidence="5">91-R6</strain>
    </source>
</reference>
<dbReference type="EMBL" id="CP038631">
    <property type="protein sequence ID" value="QCC45247.1"/>
    <property type="molecule type" value="Genomic_DNA"/>
</dbReference>
<dbReference type="Pfam" id="PF04967">
    <property type="entry name" value="HTH_10"/>
    <property type="match status" value="1"/>
</dbReference>
<dbReference type="GeneID" id="68694198"/>
<name>A0A4D6GY72_HALS9</name>
<evidence type="ECO:0000313" key="8">
    <source>
        <dbReference type="Proteomes" id="UP000323075"/>
    </source>
</evidence>
<dbReference type="Proteomes" id="UP000323075">
    <property type="component" value="Unassembled WGS sequence"/>
</dbReference>
<keyword evidence="2" id="KW-0804">Transcription</keyword>
<protein>
    <submittedName>
        <fullName evidence="6">HTH DNA binding domain</fullName>
    </submittedName>
    <submittedName>
        <fullName evidence="5">HTH-10 family transcription regulator</fullName>
    </submittedName>
</protein>
<sequence>MPAGIRVTVSFPRPPVCPIAVLSERANTTITNVSTSIAADGAPVTEFLIDADAVPDDYDRDPVFTYTDRHLYRVRHDAEAACPCVCLGAHDTPVNRYRARDGELQIVFHGREFDTVQAIVGELRAEFADIDIQRLVRAPTGTAAQDTAFVDRGQLTDRQLEVLTTAYEAGYFERPRGATAQALADDLGIAPSTFTEHLLAAQRKLLGDALETDGT</sequence>
<feature type="domain" description="HTH bat-type" evidence="3">
    <location>
        <begin position="155"/>
        <end position="206"/>
    </location>
</feature>
<dbReference type="Gene3D" id="1.10.10.10">
    <property type="entry name" value="Winged helix-like DNA-binding domain superfamily/Winged helix DNA-binding domain"/>
    <property type="match status" value="1"/>
</dbReference>
<keyword evidence="1" id="KW-0805">Transcription regulation</keyword>
<dbReference type="InterPro" id="IPR007050">
    <property type="entry name" value="HTH_bacterioopsin"/>
</dbReference>
<evidence type="ECO:0000259" key="3">
    <source>
        <dbReference type="Pfam" id="PF04967"/>
    </source>
</evidence>